<proteinExistence type="predicted"/>
<comment type="caution">
    <text evidence="1">The sequence shown here is derived from an EMBL/GenBank/DDBJ whole genome shotgun (WGS) entry which is preliminary data.</text>
</comment>
<dbReference type="EMBL" id="JAROCG010000001">
    <property type="protein sequence ID" value="MDN4611447.1"/>
    <property type="molecule type" value="Genomic_DNA"/>
</dbReference>
<name>A0ABT8K4E7_9MICC</name>
<keyword evidence="2" id="KW-1185">Reference proteome</keyword>
<organism evidence="1 2">
    <name type="scientific">Arthrobacter burdickii</name>
    <dbReference type="NCBI Taxonomy" id="3035920"/>
    <lineage>
        <taxon>Bacteria</taxon>
        <taxon>Bacillati</taxon>
        <taxon>Actinomycetota</taxon>
        <taxon>Actinomycetes</taxon>
        <taxon>Micrococcales</taxon>
        <taxon>Micrococcaceae</taxon>
        <taxon>Arthrobacter</taxon>
    </lineage>
</organism>
<protein>
    <submittedName>
        <fullName evidence="1">Uncharacterized protein</fullName>
    </submittedName>
</protein>
<sequence>MQKLIAEFEYEARFPGRVIASPEKVREILHHYSEGSGSLDDRRNEIIINILGIDTGTQRGWDAGTYRKGKERCVLLPFALYLAHLGPDTMAEANAA</sequence>
<accession>A0ABT8K4E7</accession>
<evidence type="ECO:0000313" key="1">
    <source>
        <dbReference type="EMBL" id="MDN4611447.1"/>
    </source>
</evidence>
<gene>
    <name evidence="1" type="ORF">P5G52_11300</name>
</gene>
<reference evidence="1" key="1">
    <citation type="submission" date="2023-06" db="EMBL/GenBank/DDBJ databases">
        <title>MT1 and MT2 Draft Genomes of Novel Species.</title>
        <authorList>
            <person name="Venkateswaran K."/>
        </authorList>
    </citation>
    <scope>NUCLEOTIDE SEQUENCE</scope>
    <source>
        <strain evidence="1">IIF3SC-B10</strain>
    </source>
</reference>
<dbReference type="Proteomes" id="UP001174209">
    <property type="component" value="Unassembled WGS sequence"/>
</dbReference>
<evidence type="ECO:0000313" key="2">
    <source>
        <dbReference type="Proteomes" id="UP001174209"/>
    </source>
</evidence>
<dbReference type="RefSeq" id="WP_301227420.1">
    <property type="nucleotide sequence ID" value="NZ_JAROCG010000001.1"/>
</dbReference>